<dbReference type="EMBL" id="BGPR01001412">
    <property type="protein sequence ID" value="GBM53274.1"/>
    <property type="molecule type" value="Genomic_DNA"/>
</dbReference>
<reference evidence="1 2" key="1">
    <citation type="journal article" date="2019" name="Sci. Rep.">
        <title>Orb-weaving spider Araneus ventricosus genome elucidates the spidroin gene catalogue.</title>
        <authorList>
            <person name="Kono N."/>
            <person name="Nakamura H."/>
            <person name="Ohtoshi R."/>
            <person name="Moran D.A.P."/>
            <person name="Shinohara A."/>
            <person name="Yoshida Y."/>
            <person name="Fujiwara M."/>
            <person name="Mori M."/>
            <person name="Tomita M."/>
            <person name="Arakawa K."/>
        </authorList>
    </citation>
    <scope>NUCLEOTIDE SEQUENCE [LARGE SCALE GENOMIC DNA]</scope>
</reference>
<keyword evidence="2" id="KW-1185">Reference proteome</keyword>
<evidence type="ECO:0000313" key="1">
    <source>
        <dbReference type="EMBL" id="GBM53274.1"/>
    </source>
</evidence>
<proteinExistence type="predicted"/>
<protein>
    <submittedName>
        <fullName evidence="1">Uncharacterized protein</fullName>
    </submittedName>
</protein>
<evidence type="ECO:0000313" key="2">
    <source>
        <dbReference type="Proteomes" id="UP000499080"/>
    </source>
</evidence>
<comment type="caution">
    <text evidence="1">The sequence shown here is derived from an EMBL/GenBank/DDBJ whole genome shotgun (WGS) entry which is preliminary data.</text>
</comment>
<sequence>MDRFIPFSEDENLDSSSEENDQLIDAVMQSISNNADYSNEAHRKHLSSIIINNSKNNSTFLKKFNDFYGNKIMLKILLGYKIITFTLLADAVAPYSN</sequence>
<dbReference type="AlphaFoldDB" id="A0A4Y2GMH1"/>
<gene>
    <name evidence="1" type="ORF">AVEN_52301_1</name>
</gene>
<accession>A0A4Y2GMH1</accession>
<dbReference type="Proteomes" id="UP000499080">
    <property type="component" value="Unassembled WGS sequence"/>
</dbReference>
<name>A0A4Y2GMH1_ARAVE</name>
<organism evidence="1 2">
    <name type="scientific">Araneus ventricosus</name>
    <name type="common">Orbweaver spider</name>
    <name type="synonym">Epeira ventricosa</name>
    <dbReference type="NCBI Taxonomy" id="182803"/>
    <lineage>
        <taxon>Eukaryota</taxon>
        <taxon>Metazoa</taxon>
        <taxon>Ecdysozoa</taxon>
        <taxon>Arthropoda</taxon>
        <taxon>Chelicerata</taxon>
        <taxon>Arachnida</taxon>
        <taxon>Araneae</taxon>
        <taxon>Araneomorphae</taxon>
        <taxon>Entelegynae</taxon>
        <taxon>Araneoidea</taxon>
        <taxon>Araneidae</taxon>
        <taxon>Araneus</taxon>
    </lineage>
</organism>